<evidence type="ECO:0000313" key="3">
    <source>
        <dbReference type="Proteomes" id="UP000654604"/>
    </source>
</evidence>
<gene>
    <name evidence="2" type="ORF">IQ215_11735</name>
</gene>
<keyword evidence="1" id="KW-0472">Membrane</keyword>
<keyword evidence="3" id="KW-1185">Reference proteome</keyword>
<dbReference type="EMBL" id="JADEWC010000029">
    <property type="protein sequence ID" value="MBE9223368.1"/>
    <property type="molecule type" value="Genomic_DNA"/>
</dbReference>
<accession>A0ABR9V658</accession>
<name>A0ABR9V658_9CHRO</name>
<keyword evidence="1" id="KW-1133">Transmembrane helix</keyword>
<dbReference type="Proteomes" id="UP000654604">
    <property type="component" value="Unassembled WGS sequence"/>
</dbReference>
<evidence type="ECO:0000313" key="2">
    <source>
        <dbReference type="EMBL" id="MBE9223368.1"/>
    </source>
</evidence>
<proteinExistence type="predicted"/>
<reference evidence="2 3" key="1">
    <citation type="submission" date="2020-10" db="EMBL/GenBank/DDBJ databases">
        <authorList>
            <person name="Castelo-Branco R."/>
            <person name="Eusebio N."/>
            <person name="Adriana R."/>
            <person name="Vieira A."/>
            <person name="Brugerolle De Fraissinette N."/>
            <person name="Rezende De Castro R."/>
            <person name="Schneider M.P."/>
            <person name="Vasconcelos V."/>
            <person name="Leao P.N."/>
        </authorList>
    </citation>
    <scope>NUCLEOTIDE SEQUENCE [LARGE SCALE GENOMIC DNA]</scope>
    <source>
        <strain evidence="2 3">LEGE 03274</strain>
    </source>
</reference>
<organism evidence="2 3">
    <name type="scientific">Cyanobacterium stanieri LEGE 03274</name>
    <dbReference type="NCBI Taxonomy" id="1828756"/>
    <lineage>
        <taxon>Bacteria</taxon>
        <taxon>Bacillati</taxon>
        <taxon>Cyanobacteriota</taxon>
        <taxon>Cyanophyceae</taxon>
        <taxon>Oscillatoriophycideae</taxon>
        <taxon>Chroococcales</taxon>
        <taxon>Geminocystaceae</taxon>
        <taxon>Cyanobacterium</taxon>
    </lineage>
</organism>
<comment type="caution">
    <text evidence="2">The sequence shown here is derived from an EMBL/GenBank/DDBJ whole genome shotgun (WGS) entry which is preliminary data.</text>
</comment>
<evidence type="ECO:0008006" key="4">
    <source>
        <dbReference type="Google" id="ProtNLM"/>
    </source>
</evidence>
<feature type="transmembrane region" description="Helical" evidence="1">
    <location>
        <begin position="7"/>
        <end position="26"/>
    </location>
</feature>
<sequence>MSQQENTGCIALIAIVIVGFIVIIYWQLLLTAIILGILFYILFRYCFIAFFLSAKLEKIKTSNLILIYDKTNYFIPLNVFDNWNKINKGFFNRFPIIKNKEITVIINDIMYKMIHSMKWKVEYILPEIQENDLVFHYFQCDLNEVKFINTQRQLRDLDYQSMAQVSEPIKILKLQIEPQISEFHKQLNELDKLEKLALSSEVFAGRVEWFKRAKIQIQNLIDETKKIENQSLKFIRETLIGQKLAQFDPENLPDINNWTLTIGSHFNDIQDKYQTLKVEINTYDSLTNEL</sequence>
<dbReference type="RefSeq" id="WP_193801607.1">
    <property type="nucleotide sequence ID" value="NZ_JADEWC010000029.1"/>
</dbReference>
<feature type="transmembrane region" description="Helical" evidence="1">
    <location>
        <begin position="32"/>
        <end position="52"/>
    </location>
</feature>
<evidence type="ECO:0000256" key="1">
    <source>
        <dbReference type="SAM" id="Phobius"/>
    </source>
</evidence>
<keyword evidence="1" id="KW-0812">Transmembrane</keyword>
<protein>
    <recommendedName>
        <fullName evidence="4">Band 7 domain-containing protein</fullName>
    </recommendedName>
</protein>